<reference evidence="1 2" key="1">
    <citation type="submission" date="2014-04" db="EMBL/GenBank/DDBJ databases">
        <authorList>
            <consortium name="DOE Joint Genome Institute"/>
            <person name="Kuo A."/>
            <person name="Kohler A."/>
            <person name="Nagy L.G."/>
            <person name="Floudas D."/>
            <person name="Copeland A."/>
            <person name="Barry K.W."/>
            <person name="Cichocki N."/>
            <person name="Veneault-Fourrey C."/>
            <person name="LaButti K."/>
            <person name="Lindquist E.A."/>
            <person name="Lipzen A."/>
            <person name="Lundell T."/>
            <person name="Morin E."/>
            <person name="Murat C."/>
            <person name="Sun H."/>
            <person name="Tunlid A."/>
            <person name="Henrissat B."/>
            <person name="Grigoriev I.V."/>
            <person name="Hibbett D.S."/>
            <person name="Martin F."/>
            <person name="Nordberg H.P."/>
            <person name="Cantor M.N."/>
            <person name="Hua S.X."/>
        </authorList>
    </citation>
    <scope>NUCLEOTIDE SEQUENCE [LARGE SCALE GENOMIC DNA]</scope>
    <source>
        <strain evidence="1 2">Foug A</strain>
    </source>
</reference>
<reference evidence="2" key="2">
    <citation type="submission" date="2015-01" db="EMBL/GenBank/DDBJ databases">
        <title>Evolutionary Origins and Diversification of the Mycorrhizal Mutualists.</title>
        <authorList>
            <consortium name="DOE Joint Genome Institute"/>
            <consortium name="Mycorrhizal Genomics Consortium"/>
            <person name="Kohler A."/>
            <person name="Kuo A."/>
            <person name="Nagy L.G."/>
            <person name="Floudas D."/>
            <person name="Copeland A."/>
            <person name="Barry K.W."/>
            <person name="Cichocki N."/>
            <person name="Veneault-Fourrey C."/>
            <person name="LaButti K."/>
            <person name="Lindquist E.A."/>
            <person name="Lipzen A."/>
            <person name="Lundell T."/>
            <person name="Morin E."/>
            <person name="Murat C."/>
            <person name="Riley R."/>
            <person name="Ohm R."/>
            <person name="Sun H."/>
            <person name="Tunlid A."/>
            <person name="Henrissat B."/>
            <person name="Grigoriev I.V."/>
            <person name="Hibbett D.S."/>
            <person name="Martin F."/>
        </authorList>
    </citation>
    <scope>NUCLEOTIDE SEQUENCE [LARGE SCALE GENOMIC DNA]</scope>
    <source>
        <strain evidence="2">Foug A</strain>
    </source>
</reference>
<dbReference type="HOGENOM" id="CLU_1705303_0_0_1"/>
<evidence type="ECO:0000313" key="1">
    <source>
        <dbReference type="EMBL" id="KIM62697.1"/>
    </source>
</evidence>
<proteinExistence type="predicted"/>
<protein>
    <submittedName>
        <fullName evidence="1">Uncharacterized protein</fullName>
    </submittedName>
</protein>
<organism evidence="1 2">
    <name type="scientific">Scleroderma citrinum Foug A</name>
    <dbReference type="NCBI Taxonomy" id="1036808"/>
    <lineage>
        <taxon>Eukaryota</taxon>
        <taxon>Fungi</taxon>
        <taxon>Dikarya</taxon>
        <taxon>Basidiomycota</taxon>
        <taxon>Agaricomycotina</taxon>
        <taxon>Agaricomycetes</taxon>
        <taxon>Agaricomycetidae</taxon>
        <taxon>Boletales</taxon>
        <taxon>Sclerodermatineae</taxon>
        <taxon>Sclerodermataceae</taxon>
        <taxon>Scleroderma</taxon>
    </lineage>
</organism>
<dbReference type="AlphaFoldDB" id="A0A0C3ACQ1"/>
<accession>A0A0C3ACQ1</accession>
<dbReference type="Proteomes" id="UP000053989">
    <property type="component" value="Unassembled WGS sequence"/>
</dbReference>
<evidence type="ECO:0000313" key="2">
    <source>
        <dbReference type="Proteomes" id="UP000053989"/>
    </source>
</evidence>
<keyword evidence="2" id="KW-1185">Reference proteome</keyword>
<gene>
    <name evidence="1" type="ORF">SCLCIDRAFT_787824</name>
</gene>
<sequence length="154" mass="17114">MQSSSMLCARVGTVWYSVFLRRSGYSAGSWTTGRQGNVYTRMLRRSFDIVSSTPSLSNRDILRILEALVAVEEYREEVRGVYVGQDTDAGAGSGTGEAAGEGVQQDISLEKERTRVEVVKATQIIDTLKDTSIIITFIHPRFASCYTWTFEARA</sequence>
<dbReference type="EMBL" id="KN822040">
    <property type="protein sequence ID" value="KIM62697.1"/>
    <property type="molecule type" value="Genomic_DNA"/>
</dbReference>
<name>A0A0C3ACQ1_9AGAM</name>
<dbReference type="InParanoid" id="A0A0C3ACQ1"/>